<gene>
    <name evidence="7" type="ordered locus">Ppro_1258</name>
</gene>
<evidence type="ECO:0000256" key="2">
    <source>
        <dbReference type="ARBA" id="ARBA00022741"/>
    </source>
</evidence>
<evidence type="ECO:0000256" key="1">
    <source>
        <dbReference type="ARBA" id="ARBA00022448"/>
    </source>
</evidence>
<reference evidence="7 8" key="1">
    <citation type="submission" date="2006-10" db="EMBL/GenBank/DDBJ databases">
        <title>Complete sequence of chromosome of Pelobacter propionicus DSM 2379.</title>
        <authorList>
            <consortium name="US DOE Joint Genome Institute"/>
            <person name="Copeland A."/>
            <person name="Lucas S."/>
            <person name="Lapidus A."/>
            <person name="Barry K."/>
            <person name="Detter J.C."/>
            <person name="Glavina del Rio T."/>
            <person name="Hammon N."/>
            <person name="Israni S."/>
            <person name="Dalin E."/>
            <person name="Tice H."/>
            <person name="Pitluck S."/>
            <person name="Saunders E."/>
            <person name="Brettin T."/>
            <person name="Bruce D."/>
            <person name="Han C."/>
            <person name="Tapia R."/>
            <person name="Schmutz J."/>
            <person name="Larimer F."/>
            <person name="Land M."/>
            <person name="Hauser L."/>
            <person name="Kyrpides N."/>
            <person name="Kim E."/>
            <person name="Lovley D."/>
            <person name="Richardson P."/>
        </authorList>
    </citation>
    <scope>NUCLEOTIDE SEQUENCE [LARGE SCALE GENOMIC DNA]</scope>
    <source>
        <strain evidence="8">DSM 2379 / NBRC 103807 / OttBd1</strain>
    </source>
</reference>
<dbReference type="Proteomes" id="UP000006732">
    <property type="component" value="Chromosome"/>
</dbReference>
<dbReference type="GO" id="GO:0016887">
    <property type="term" value="F:ATP hydrolysis activity"/>
    <property type="evidence" value="ECO:0007669"/>
    <property type="project" value="InterPro"/>
</dbReference>
<dbReference type="SUPFAM" id="SSF52540">
    <property type="entry name" value="P-loop containing nucleoside triphosphate hydrolases"/>
    <property type="match status" value="1"/>
</dbReference>
<keyword evidence="8" id="KW-1185">Reference proteome</keyword>
<dbReference type="PROSITE" id="PS50893">
    <property type="entry name" value="ABC_TRANSPORTER_2"/>
    <property type="match status" value="1"/>
</dbReference>
<dbReference type="SMART" id="SM00382">
    <property type="entry name" value="AAA"/>
    <property type="match status" value="1"/>
</dbReference>
<accession>A1ANF9</accession>
<name>A1ANF9_PELPD</name>
<dbReference type="InterPro" id="IPR027417">
    <property type="entry name" value="P-loop_NTPase"/>
</dbReference>
<evidence type="ECO:0000256" key="3">
    <source>
        <dbReference type="ARBA" id="ARBA00022840"/>
    </source>
</evidence>
<dbReference type="OrthoDB" id="9809450at2"/>
<dbReference type="PANTHER" id="PTHR42794:SF1">
    <property type="entry name" value="HEMIN IMPORT ATP-BINDING PROTEIN HMUV"/>
    <property type="match status" value="1"/>
</dbReference>
<proteinExistence type="predicted"/>
<dbReference type="FunFam" id="3.40.50.300:FF:000134">
    <property type="entry name" value="Iron-enterobactin ABC transporter ATP-binding protein"/>
    <property type="match status" value="1"/>
</dbReference>
<dbReference type="EMBL" id="CP000482">
    <property type="protein sequence ID" value="ABK98879.1"/>
    <property type="molecule type" value="Genomic_DNA"/>
</dbReference>
<dbReference type="STRING" id="338966.Ppro_1258"/>
<dbReference type="eggNOG" id="COG1120">
    <property type="taxonomic scope" value="Bacteria"/>
</dbReference>
<comment type="function">
    <text evidence="5">Part of the ABC transporter complex HmuTUV involved in hemin import. Responsible for energy coupling to the transport system.</text>
</comment>
<dbReference type="CDD" id="cd03214">
    <property type="entry name" value="ABC_Iron-Siderophores_B12_Hemin"/>
    <property type="match status" value="1"/>
</dbReference>
<feature type="domain" description="ABC transporter" evidence="6">
    <location>
        <begin position="10"/>
        <end position="246"/>
    </location>
</feature>
<evidence type="ECO:0000256" key="4">
    <source>
        <dbReference type="ARBA" id="ARBA00022967"/>
    </source>
</evidence>
<dbReference type="HOGENOM" id="CLU_000604_0_0_7"/>
<dbReference type="InterPro" id="IPR003593">
    <property type="entry name" value="AAA+_ATPase"/>
</dbReference>
<dbReference type="AlphaFoldDB" id="A1ANF9"/>
<dbReference type="KEGG" id="ppd:Ppro_1258"/>
<organism evidence="7 8">
    <name type="scientific">Pelobacter propionicus (strain DSM 2379 / NBRC 103807 / OttBd1)</name>
    <dbReference type="NCBI Taxonomy" id="338966"/>
    <lineage>
        <taxon>Bacteria</taxon>
        <taxon>Pseudomonadati</taxon>
        <taxon>Thermodesulfobacteriota</taxon>
        <taxon>Desulfuromonadia</taxon>
        <taxon>Desulfuromonadales</taxon>
        <taxon>Desulfuromonadaceae</taxon>
        <taxon>Pelobacter</taxon>
    </lineage>
</organism>
<dbReference type="Pfam" id="PF00005">
    <property type="entry name" value="ABC_tran"/>
    <property type="match status" value="1"/>
</dbReference>
<dbReference type="PANTHER" id="PTHR42794">
    <property type="entry name" value="HEMIN IMPORT ATP-BINDING PROTEIN HMUV"/>
    <property type="match status" value="1"/>
</dbReference>
<dbReference type="GO" id="GO:0005524">
    <property type="term" value="F:ATP binding"/>
    <property type="evidence" value="ECO:0007669"/>
    <property type="project" value="UniProtKB-KW"/>
</dbReference>
<keyword evidence="4" id="KW-1278">Translocase</keyword>
<keyword evidence="3" id="KW-0067">ATP-binding</keyword>
<evidence type="ECO:0000313" key="7">
    <source>
        <dbReference type="EMBL" id="ABK98879.1"/>
    </source>
</evidence>
<evidence type="ECO:0000313" key="8">
    <source>
        <dbReference type="Proteomes" id="UP000006732"/>
    </source>
</evidence>
<keyword evidence="2" id="KW-0547">Nucleotide-binding</keyword>
<dbReference type="InterPro" id="IPR003439">
    <property type="entry name" value="ABC_transporter-like_ATP-bd"/>
</dbReference>
<dbReference type="RefSeq" id="WP_011735181.1">
    <property type="nucleotide sequence ID" value="NC_008609.1"/>
</dbReference>
<evidence type="ECO:0000256" key="5">
    <source>
        <dbReference type="ARBA" id="ARBA00037066"/>
    </source>
</evidence>
<sequence length="412" mass="44605">MSGSDGRFVIECRELSVGYKRKAVLSQITMGFEEGRFVALLGPNGAGKTTLLRTISNLLPPISGRVLVMGRELKEIRSPELARIMAVVLTTRVSPPLLSVFDFVALGRYPHTGRLGRLGRADCAVVHESLAAVNALELIDRPFNAISDGERQKVLVARALAQEPRLLVLDEPTIHLDLKHRMEVMAILRDLCRTRGITVVASLHDVDVAAKVADTVVLVRDGGVADWGTAEKLLTGDRVGELYRFDGVEYSHHLGGMELRGAASRGKAFVVAGMGSGATLYRLLAKRGYAISTGIVHTNDLDYFVARSLGADCSFQQPAEAADGEALALALGYLEECDFVIDSGFEPGRMNQVNLKLLEAARARGKTVFTLRSGDGEAFPGGFGECIQCNDEEELLAALDRYPVSDRHLEAT</sequence>
<dbReference type="Gene3D" id="3.40.50.300">
    <property type="entry name" value="P-loop containing nucleotide triphosphate hydrolases"/>
    <property type="match status" value="1"/>
</dbReference>
<evidence type="ECO:0000259" key="6">
    <source>
        <dbReference type="PROSITE" id="PS50893"/>
    </source>
</evidence>
<protein>
    <submittedName>
        <fullName evidence="7">ABC transporter related protein</fullName>
    </submittedName>
</protein>
<keyword evidence="1" id="KW-0813">Transport</keyword>